<organism evidence="2 3">
    <name type="scientific">Actinoplanes ianthinogenes</name>
    <dbReference type="NCBI Taxonomy" id="122358"/>
    <lineage>
        <taxon>Bacteria</taxon>
        <taxon>Bacillati</taxon>
        <taxon>Actinomycetota</taxon>
        <taxon>Actinomycetes</taxon>
        <taxon>Micromonosporales</taxon>
        <taxon>Micromonosporaceae</taxon>
        <taxon>Actinoplanes</taxon>
    </lineage>
</organism>
<keyword evidence="3" id="KW-1185">Reference proteome</keyword>
<gene>
    <name evidence="2" type="ORF">Aiant_52780</name>
</gene>
<feature type="region of interest" description="Disordered" evidence="1">
    <location>
        <begin position="134"/>
        <end position="157"/>
    </location>
</feature>
<evidence type="ECO:0000256" key="1">
    <source>
        <dbReference type="SAM" id="MobiDB-lite"/>
    </source>
</evidence>
<evidence type="ECO:0000313" key="2">
    <source>
        <dbReference type="EMBL" id="BCJ44621.1"/>
    </source>
</evidence>
<dbReference type="Proteomes" id="UP000676967">
    <property type="component" value="Chromosome"/>
</dbReference>
<accession>A0ABM7LZ74</accession>
<name>A0ABM7LZ74_9ACTN</name>
<dbReference type="EMBL" id="AP023356">
    <property type="protein sequence ID" value="BCJ44621.1"/>
    <property type="molecule type" value="Genomic_DNA"/>
</dbReference>
<reference evidence="2 3" key="1">
    <citation type="submission" date="2020-08" db="EMBL/GenBank/DDBJ databases">
        <title>Whole genome shotgun sequence of Actinoplanes ianthinogenes NBRC 13996.</title>
        <authorList>
            <person name="Komaki H."/>
            <person name="Tamura T."/>
        </authorList>
    </citation>
    <scope>NUCLEOTIDE SEQUENCE [LARGE SCALE GENOMIC DNA]</scope>
    <source>
        <strain evidence="2 3">NBRC 13996</strain>
    </source>
</reference>
<evidence type="ECO:0000313" key="3">
    <source>
        <dbReference type="Proteomes" id="UP000676967"/>
    </source>
</evidence>
<proteinExistence type="predicted"/>
<dbReference type="RefSeq" id="WP_189329474.1">
    <property type="nucleotide sequence ID" value="NZ_AP023356.1"/>
</dbReference>
<sequence length="298" mass="31591">MSIGTGWLASRQRKLGAVALLLVVLATVGFLIIRNTAEGEAAGTRTDPWGSAGIKNLKISVRVEGALTYVDVEVSTSLPVEDSANRSGFGRRVAKIAWRNHRGPMDVLVVGSAVGGKWRQQRWQRAELEGAFGARPARLDEGQAPPAPPATAEDGEYHDFPAADTAAAEEWQRRLLTEIGRDHLGVAAASPTVQDRHACYDGLFGGIFGESATGDYQADVELELTLPGDGDPEARLPALADHLAGLGLRVRTDLLDDGLPDVMARFGEEGRLSVTVVDAAPGAPRRVLIGTSSECLAP</sequence>
<protein>
    <submittedName>
        <fullName evidence="2">Uncharacterized protein</fullName>
    </submittedName>
</protein>